<dbReference type="Proteomes" id="UP000008810">
    <property type="component" value="Chromosome 4"/>
</dbReference>
<feature type="region of interest" description="Disordered" evidence="1">
    <location>
        <begin position="1"/>
        <end position="44"/>
    </location>
</feature>
<keyword evidence="4" id="KW-1185">Reference proteome</keyword>
<dbReference type="OMA" id="ILMAEPL"/>
<feature type="compositionally biased region" description="Basic residues" evidence="1">
    <location>
        <begin position="1"/>
        <end position="14"/>
    </location>
</feature>
<dbReference type="EnsemblPlants" id="KQJ86815">
    <property type="protein sequence ID" value="KQJ86815"/>
    <property type="gene ID" value="BRADI_4g07896v3"/>
</dbReference>
<dbReference type="KEGG" id="bdi:100826793"/>
<dbReference type="PANTHER" id="PTHR34280">
    <property type="entry name" value="OS01G0920100 PROTEIN"/>
    <property type="match status" value="1"/>
</dbReference>
<evidence type="ECO:0000256" key="1">
    <source>
        <dbReference type="SAM" id="MobiDB-lite"/>
    </source>
</evidence>
<dbReference type="GeneID" id="100826793"/>
<dbReference type="OrthoDB" id="1925325at2759"/>
<dbReference type="RefSeq" id="XP_003576530.1">
    <property type="nucleotide sequence ID" value="XM_003576482.4"/>
</dbReference>
<dbReference type="Gramene" id="KQJ86815">
    <property type="protein sequence ID" value="KQJ86815"/>
    <property type="gene ID" value="BRADI_4g07896v3"/>
</dbReference>
<evidence type="ECO:0000313" key="2">
    <source>
        <dbReference type="EMBL" id="KQJ86815.1"/>
    </source>
</evidence>
<dbReference type="EMBL" id="CM000883">
    <property type="protein sequence ID" value="KQJ86815.1"/>
    <property type="molecule type" value="Genomic_DNA"/>
</dbReference>
<dbReference type="PANTHER" id="PTHR34280:SF1">
    <property type="entry name" value="EXPRESSED PROTEIN"/>
    <property type="match status" value="1"/>
</dbReference>
<evidence type="ECO:0000313" key="4">
    <source>
        <dbReference type="Proteomes" id="UP000008810"/>
    </source>
</evidence>
<reference evidence="3" key="3">
    <citation type="submission" date="2018-08" db="UniProtKB">
        <authorList>
            <consortium name="EnsemblPlants"/>
        </authorList>
    </citation>
    <scope>IDENTIFICATION</scope>
    <source>
        <strain evidence="3">cv. Bd21</strain>
    </source>
</reference>
<dbReference type="AlphaFoldDB" id="I1IIK9"/>
<sequence length="178" mass="19068">MLLIRRGKGSRSAKKVSSAPFQSPGALDGGAAGSNSRQVAPDDVLPVGTTSIGYASSRDEAFFEASPWLDSDCEDDFFSVNGDATPARTFSSASNNQLATAFGPQTQKLPTLEAILKAEPLKPRPLQMKLGDLLKEEQEAGIDGADELSRAWSSRAGDEAGRCCFPQLARVIHERRKK</sequence>
<dbReference type="STRING" id="15368.I1IIK9"/>
<gene>
    <name evidence="3" type="primary">LOC100826793</name>
    <name evidence="2" type="ORF">BRADI_4g07896v3</name>
</gene>
<accession>I1IIK9</accession>
<proteinExistence type="predicted"/>
<reference evidence="2 3" key="1">
    <citation type="journal article" date="2010" name="Nature">
        <title>Genome sequencing and analysis of the model grass Brachypodium distachyon.</title>
        <authorList>
            <consortium name="International Brachypodium Initiative"/>
        </authorList>
    </citation>
    <scope>NUCLEOTIDE SEQUENCE [LARGE SCALE GENOMIC DNA]</scope>
    <source>
        <strain evidence="2">Bd21</strain>
        <strain evidence="3">cv. Bd21</strain>
    </source>
</reference>
<name>I1IIK9_BRADI</name>
<dbReference type="eggNOG" id="ENOG502R6ZZ">
    <property type="taxonomic scope" value="Eukaryota"/>
</dbReference>
<reference evidence="2" key="2">
    <citation type="submission" date="2017-06" db="EMBL/GenBank/DDBJ databases">
        <title>WGS assembly of Brachypodium distachyon.</title>
        <authorList>
            <consortium name="The International Brachypodium Initiative"/>
            <person name="Lucas S."/>
            <person name="Harmon-Smith M."/>
            <person name="Lail K."/>
            <person name="Tice H."/>
            <person name="Grimwood J."/>
            <person name="Bruce D."/>
            <person name="Barry K."/>
            <person name="Shu S."/>
            <person name="Lindquist E."/>
            <person name="Wang M."/>
            <person name="Pitluck S."/>
            <person name="Vogel J.P."/>
            <person name="Garvin D.F."/>
            <person name="Mockler T.C."/>
            <person name="Schmutz J."/>
            <person name="Rokhsar D."/>
            <person name="Bevan M.W."/>
        </authorList>
    </citation>
    <scope>NUCLEOTIDE SEQUENCE</scope>
    <source>
        <strain evidence="2">Bd21</strain>
    </source>
</reference>
<dbReference type="HOGENOM" id="CLU_117855_0_0_1"/>
<organism evidence="2">
    <name type="scientific">Brachypodium distachyon</name>
    <name type="common">Purple false brome</name>
    <name type="synonym">Trachynia distachya</name>
    <dbReference type="NCBI Taxonomy" id="15368"/>
    <lineage>
        <taxon>Eukaryota</taxon>
        <taxon>Viridiplantae</taxon>
        <taxon>Streptophyta</taxon>
        <taxon>Embryophyta</taxon>
        <taxon>Tracheophyta</taxon>
        <taxon>Spermatophyta</taxon>
        <taxon>Magnoliopsida</taxon>
        <taxon>Liliopsida</taxon>
        <taxon>Poales</taxon>
        <taxon>Poaceae</taxon>
        <taxon>BOP clade</taxon>
        <taxon>Pooideae</taxon>
        <taxon>Stipodae</taxon>
        <taxon>Brachypodieae</taxon>
        <taxon>Brachypodium</taxon>
    </lineage>
</organism>
<dbReference type="InterPro" id="IPR038947">
    <property type="entry name" value="At3g27210-like"/>
</dbReference>
<protein>
    <submittedName>
        <fullName evidence="2 3">Uncharacterized protein</fullName>
    </submittedName>
</protein>
<evidence type="ECO:0000313" key="3">
    <source>
        <dbReference type="EnsemblPlants" id="KQJ86815"/>
    </source>
</evidence>